<dbReference type="GO" id="GO:0007035">
    <property type="term" value="P:vacuolar acidification"/>
    <property type="evidence" value="ECO:0007669"/>
    <property type="project" value="TreeGrafter"/>
</dbReference>
<feature type="transmembrane region" description="Helical" evidence="8">
    <location>
        <begin position="309"/>
        <end position="338"/>
    </location>
</feature>
<sequence>MIAKMLKCVIITDEKRKNACISDLRSLGSLHIENIRRKSQRSEDIEKIKSTYSNAHKVLLDLGVKKEGKEEYGEVEKAVAIINALDKEKKEIAEKIRLNSLEAERIREYGSFDPEDFTLLEKKGVKIRIYKAGRKETEEIKKDESFSFILLKEGKVNTIAALSDLPQKIHLSEFSLPSISLSSLDEEIERDRNRIALINEDIKKYLPLKKAIEREIRKLDDEIMYSDCLSTLKDEGEIAYISGYIPSKKKDEFASFLKERGYAYVIREVSLDDDVPTLVEYNRVTRIVKPVFDILGTVPGYREMDISSYFLVFFSLFFAMIVGDAGYGLVFLIAAVIMNAKSRKLSDINILLYVLSITTIIWGALTGTYFGSEKILSSSAFLQALVIPQITNFPEVMGVDSTWAQNMVMKFCFILGTIQLSLACIINVVRKIKAKDLSFVADLGWLLDILVLYGLVLYLVIGAECNFKAVAISVAIGYILVLVFGSQAPGVPFVKGMLSGLAGFFTTFLNTVSAFSNIMSYIRLFAVGMASLAIAESFNNMAGGMMSGAGIPLALIVILLGHVLNLVMGVLSVIVHGVRLNLLEFSGQLGMEWSGHQYEPFTKKAE</sequence>
<evidence type="ECO:0000256" key="3">
    <source>
        <dbReference type="ARBA" id="ARBA00022448"/>
    </source>
</evidence>
<feature type="transmembrane region" description="Helical" evidence="8">
    <location>
        <begin position="350"/>
        <end position="370"/>
    </location>
</feature>
<dbReference type="Pfam" id="PF01496">
    <property type="entry name" value="V_ATPase_I"/>
    <property type="match status" value="1"/>
</dbReference>
<dbReference type="GO" id="GO:0033179">
    <property type="term" value="C:proton-transporting V-type ATPase, V0 domain"/>
    <property type="evidence" value="ECO:0007669"/>
    <property type="project" value="InterPro"/>
</dbReference>
<evidence type="ECO:0000256" key="7">
    <source>
        <dbReference type="ARBA" id="ARBA00023136"/>
    </source>
</evidence>
<feature type="transmembrane region" description="Helical" evidence="8">
    <location>
        <begin position="551"/>
        <end position="575"/>
    </location>
</feature>
<dbReference type="InterPro" id="IPR002490">
    <property type="entry name" value="V-ATPase_116kDa_su"/>
</dbReference>
<dbReference type="GO" id="GO:0051117">
    <property type="term" value="F:ATPase binding"/>
    <property type="evidence" value="ECO:0007669"/>
    <property type="project" value="TreeGrafter"/>
</dbReference>
<reference evidence="9" key="1">
    <citation type="journal article" date="2021" name="PeerJ">
        <title>Extensive microbial diversity within the chicken gut microbiome revealed by metagenomics and culture.</title>
        <authorList>
            <person name="Gilroy R."/>
            <person name="Ravi A."/>
            <person name="Getino M."/>
            <person name="Pursley I."/>
            <person name="Horton D.L."/>
            <person name="Alikhan N.F."/>
            <person name="Baker D."/>
            <person name="Gharbi K."/>
            <person name="Hall N."/>
            <person name="Watson M."/>
            <person name="Adriaenssens E.M."/>
            <person name="Foster-Nyarko E."/>
            <person name="Jarju S."/>
            <person name="Secka A."/>
            <person name="Antonio M."/>
            <person name="Oren A."/>
            <person name="Chaudhuri R.R."/>
            <person name="La Ragione R."/>
            <person name="Hildebrand F."/>
            <person name="Pallen M.J."/>
        </authorList>
    </citation>
    <scope>NUCLEOTIDE SEQUENCE</scope>
    <source>
        <strain evidence="9">Gambia11-129</strain>
    </source>
</reference>
<dbReference type="PANTHER" id="PTHR11629:SF63">
    <property type="entry name" value="V-TYPE PROTON ATPASE SUBUNIT A"/>
    <property type="match status" value="1"/>
</dbReference>
<dbReference type="AlphaFoldDB" id="A0A9D1PRI1"/>
<comment type="caution">
    <text evidence="9">The sequence shown here is derived from an EMBL/GenBank/DDBJ whole genome shotgun (WGS) entry which is preliminary data.</text>
</comment>
<feature type="transmembrane region" description="Helical" evidence="8">
    <location>
        <begin position="467"/>
        <end position="485"/>
    </location>
</feature>
<evidence type="ECO:0000256" key="8">
    <source>
        <dbReference type="SAM" id="Phobius"/>
    </source>
</evidence>
<comment type="subcellular location">
    <subcellularLocation>
        <location evidence="1">Membrane</location>
        <topology evidence="1">Multi-pass membrane protein</topology>
    </subcellularLocation>
</comment>
<evidence type="ECO:0000313" key="10">
    <source>
        <dbReference type="Proteomes" id="UP000823936"/>
    </source>
</evidence>
<evidence type="ECO:0000256" key="4">
    <source>
        <dbReference type="ARBA" id="ARBA00022692"/>
    </source>
</evidence>
<evidence type="ECO:0000313" key="9">
    <source>
        <dbReference type="EMBL" id="HIV98346.1"/>
    </source>
</evidence>
<evidence type="ECO:0000256" key="2">
    <source>
        <dbReference type="ARBA" id="ARBA00009904"/>
    </source>
</evidence>
<evidence type="ECO:0000256" key="6">
    <source>
        <dbReference type="ARBA" id="ARBA00023065"/>
    </source>
</evidence>
<organism evidence="9 10">
    <name type="scientific">Candidatus Ornithospirochaeta avicola</name>
    <dbReference type="NCBI Taxonomy" id="2840896"/>
    <lineage>
        <taxon>Bacteria</taxon>
        <taxon>Pseudomonadati</taxon>
        <taxon>Spirochaetota</taxon>
        <taxon>Spirochaetia</taxon>
        <taxon>Spirochaetales</taxon>
        <taxon>Spirochaetaceae</taxon>
        <taxon>Spirochaetaceae incertae sedis</taxon>
        <taxon>Candidatus Ornithospirochaeta</taxon>
    </lineage>
</organism>
<reference evidence="9" key="2">
    <citation type="submission" date="2021-04" db="EMBL/GenBank/DDBJ databases">
        <authorList>
            <person name="Gilroy R."/>
        </authorList>
    </citation>
    <scope>NUCLEOTIDE SEQUENCE</scope>
    <source>
        <strain evidence="9">Gambia11-129</strain>
    </source>
</reference>
<feature type="transmembrane region" description="Helical" evidence="8">
    <location>
        <begin position="497"/>
        <end position="515"/>
    </location>
</feature>
<keyword evidence="7 8" id="KW-0472">Membrane</keyword>
<protein>
    <submittedName>
        <fullName evidence="9">ATPase</fullName>
    </submittedName>
</protein>
<comment type="similarity">
    <text evidence="2">Belongs to the V-ATPase 116 kDa subunit family.</text>
</comment>
<feature type="transmembrane region" description="Helical" evidence="8">
    <location>
        <begin position="440"/>
        <end position="461"/>
    </location>
</feature>
<keyword evidence="4 8" id="KW-0812">Transmembrane</keyword>
<keyword evidence="3" id="KW-0813">Transport</keyword>
<dbReference type="GO" id="GO:0046961">
    <property type="term" value="F:proton-transporting ATPase activity, rotational mechanism"/>
    <property type="evidence" value="ECO:0007669"/>
    <property type="project" value="InterPro"/>
</dbReference>
<dbReference type="EMBL" id="DXHU01000005">
    <property type="protein sequence ID" value="HIV98346.1"/>
    <property type="molecule type" value="Genomic_DNA"/>
</dbReference>
<dbReference type="PANTHER" id="PTHR11629">
    <property type="entry name" value="VACUOLAR PROTON ATPASES"/>
    <property type="match status" value="1"/>
</dbReference>
<evidence type="ECO:0000256" key="1">
    <source>
        <dbReference type="ARBA" id="ARBA00004141"/>
    </source>
</evidence>
<name>A0A9D1PRI1_9SPIO</name>
<dbReference type="GO" id="GO:0016471">
    <property type="term" value="C:vacuolar proton-transporting V-type ATPase complex"/>
    <property type="evidence" value="ECO:0007669"/>
    <property type="project" value="TreeGrafter"/>
</dbReference>
<proteinExistence type="inferred from homology"/>
<evidence type="ECO:0000256" key="5">
    <source>
        <dbReference type="ARBA" id="ARBA00022989"/>
    </source>
</evidence>
<keyword evidence="6" id="KW-0406">Ion transport</keyword>
<dbReference type="Proteomes" id="UP000823936">
    <property type="component" value="Unassembled WGS sequence"/>
</dbReference>
<gene>
    <name evidence="9" type="ORF">IAB12_01020</name>
</gene>
<keyword evidence="5 8" id="KW-1133">Transmembrane helix</keyword>
<feature type="transmembrane region" description="Helical" evidence="8">
    <location>
        <begin position="407"/>
        <end position="428"/>
    </location>
</feature>
<accession>A0A9D1PRI1</accession>